<dbReference type="SUPFAM" id="SSF52091">
    <property type="entry name" value="SpoIIaa-like"/>
    <property type="match status" value="1"/>
</dbReference>
<dbReference type="Gene3D" id="3.30.750.24">
    <property type="entry name" value="STAS domain"/>
    <property type="match status" value="1"/>
</dbReference>
<dbReference type="Proteomes" id="UP000886005">
    <property type="component" value="Unassembled WGS sequence"/>
</dbReference>
<gene>
    <name evidence="4" type="ORF">ENJ10_08920</name>
</gene>
<dbReference type="PROSITE" id="PS50801">
    <property type="entry name" value="STAS"/>
    <property type="match status" value="1"/>
</dbReference>
<dbReference type="NCBIfam" id="TIGR00377">
    <property type="entry name" value="ant_ant_sig"/>
    <property type="match status" value="1"/>
</dbReference>
<dbReference type="Pfam" id="PF01740">
    <property type="entry name" value="STAS"/>
    <property type="match status" value="1"/>
</dbReference>
<protein>
    <recommendedName>
        <fullName evidence="2">Anti-sigma factor antagonist</fullName>
    </recommendedName>
</protein>
<proteinExistence type="inferred from homology"/>
<comment type="similarity">
    <text evidence="1 2">Belongs to the anti-sigma-factor antagonist family.</text>
</comment>
<comment type="caution">
    <text evidence="4">The sequence shown here is derived from an EMBL/GenBank/DDBJ whole genome shotgun (WGS) entry which is preliminary data.</text>
</comment>
<sequence length="112" mass="12246">MHFVETVKGDVTVVAVKGNLTHKEDTDKLHERLMAVLKKNGCKIVLDLKNVSMITSLGIGGIIRALRAVREGKGDLKLSSVNASVKKVFDITKLNEIIDIVDSSDEAVKKFT</sequence>
<reference evidence="4" key="1">
    <citation type="journal article" date="2020" name="mSystems">
        <title>Genome- and Community-Level Interaction Insights into Carbon Utilization and Element Cycling Functions of Hydrothermarchaeota in Hydrothermal Sediment.</title>
        <authorList>
            <person name="Zhou Z."/>
            <person name="Liu Y."/>
            <person name="Xu W."/>
            <person name="Pan J."/>
            <person name="Luo Z.H."/>
            <person name="Li M."/>
        </authorList>
    </citation>
    <scope>NUCLEOTIDE SEQUENCE [LARGE SCALE GENOMIC DNA]</scope>
    <source>
        <strain evidence="4">HyVt-456</strain>
    </source>
</reference>
<dbReference type="PANTHER" id="PTHR33495:SF2">
    <property type="entry name" value="ANTI-SIGMA FACTOR ANTAGONIST TM_1081-RELATED"/>
    <property type="match status" value="1"/>
</dbReference>
<dbReference type="AlphaFoldDB" id="A0A7V1PUI6"/>
<dbReference type="InterPro" id="IPR003658">
    <property type="entry name" value="Anti-sigma_ant"/>
</dbReference>
<dbReference type="InterPro" id="IPR036513">
    <property type="entry name" value="STAS_dom_sf"/>
</dbReference>
<organism evidence="4">
    <name type="scientific">Caldithrix abyssi</name>
    <dbReference type="NCBI Taxonomy" id="187145"/>
    <lineage>
        <taxon>Bacteria</taxon>
        <taxon>Pseudomonadati</taxon>
        <taxon>Calditrichota</taxon>
        <taxon>Calditrichia</taxon>
        <taxon>Calditrichales</taxon>
        <taxon>Calditrichaceae</taxon>
        <taxon>Caldithrix</taxon>
    </lineage>
</organism>
<evidence type="ECO:0000256" key="2">
    <source>
        <dbReference type="RuleBase" id="RU003749"/>
    </source>
</evidence>
<dbReference type="CDD" id="cd07043">
    <property type="entry name" value="STAS_anti-anti-sigma_factors"/>
    <property type="match status" value="1"/>
</dbReference>
<dbReference type="GO" id="GO:0043856">
    <property type="term" value="F:anti-sigma factor antagonist activity"/>
    <property type="evidence" value="ECO:0007669"/>
    <property type="project" value="InterPro"/>
</dbReference>
<accession>A0A7V1PUI6</accession>
<dbReference type="InterPro" id="IPR002645">
    <property type="entry name" value="STAS_dom"/>
</dbReference>
<name>A0A7V1PUI6_CALAY</name>
<dbReference type="EMBL" id="DRLD01000247">
    <property type="protein sequence ID" value="HED10798.1"/>
    <property type="molecule type" value="Genomic_DNA"/>
</dbReference>
<evidence type="ECO:0000259" key="3">
    <source>
        <dbReference type="PROSITE" id="PS50801"/>
    </source>
</evidence>
<dbReference type="PANTHER" id="PTHR33495">
    <property type="entry name" value="ANTI-SIGMA FACTOR ANTAGONIST TM_1081-RELATED-RELATED"/>
    <property type="match status" value="1"/>
</dbReference>
<feature type="domain" description="STAS" evidence="3">
    <location>
        <begin position="25"/>
        <end position="111"/>
    </location>
</feature>
<evidence type="ECO:0000256" key="1">
    <source>
        <dbReference type="ARBA" id="ARBA00009013"/>
    </source>
</evidence>
<evidence type="ECO:0000313" key="4">
    <source>
        <dbReference type="EMBL" id="HED10798.1"/>
    </source>
</evidence>